<keyword evidence="7" id="KW-0482">Metalloprotease</keyword>
<evidence type="ECO:0000256" key="7">
    <source>
        <dbReference type="ARBA" id="ARBA00023049"/>
    </source>
</evidence>
<dbReference type="Proteomes" id="UP000269945">
    <property type="component" value="Unassembled WGS sequence"/>
</dbReference>
<name>A0A9X9LXK1_GULGU</name>
<feature type="non-terminal residue" evidence="11">
    <location>
        <position position="1"/>
    </location>
</feature>
<evidence type="ECO:0000256" key="1">
    <source>
        <dbReference type="ARBA" id="ARBA00001947"/>
    </source>
</evidence>
<proteinExistence type="inferred from homology"/>
<dbReference type="AlphaFoldDB" id="A0A9X9LXK1"/>
<evidence type="ECO:0000313" key="12">
    <source>
        <dbReference type="Proteomes" id="UP000269945"/>
    </source>
</evidence>
<feature type="domain" description="Peptidase M14" evidence="10">
    <location>
        <begin position="1"/>
        <end position="99"/>
    </location>
</feature>
<keyword evidence="7" id="KW-0378">Hydrolase</keyword>
<evidence type="ECO:0000256" key="8">
    <source>
        <dbReference type="PROSITE-ProRule" id="PRU01379"/>
    </source>
</evidence>
<organism evidence="11 12">
    <name type="scientific">Gulo gulo</name>
    <name type="common">Wolverine</name>
    <name type="synonym">Gluton</name>
    <dbReference type="NCBI Taxonomy" id="48420"/>
    <lineage>
        <taxon>Eukaryota</taxon>
        <taxon>Metazoa</taxon>
        <taxon>Chordata</taxon>
        <taxon>Craniata</taxon>
        <taxon>Vertebrata</taxon>
        <taxon>Euteleostomi</taxon>
        <taxon>Mammalia</taxon>
        <taxon>Eutheria</taxon>
        <taxon>Laurasiatheria</taxon>
        <taxon>Carnivora</taxon>
        <taxon>Caniformia</taxon>
        <taxon>Musteloidea</taxon>
        <taxon>Mustelidae</taxon>
        <taxon>Guloninae</taxon>
        <taxon>Gulo</taxon>
    </lineage>
</organism>
<dbReference type="EMBL" id="CYRY02027077">
    <property type="protein sequence ID" value="VCW98976.1"/>
    <property type="molecule type" value="Genomic_DNA"/>
</dbReference>
<protein>
    <recommendedName>
        <fullName evidence="10">Peptidase M14 domain-containing protein</fullName>
    </recommendedName>
</protein>
<evidence type="ECO:0000256" key="4">
    <source>
        <dbReference type="ARBA" id="ARBA00022670"/>
    </source>
</evidence>
<comment type="cofactor">
    <cofactor evidence="1">
        <name>Zn(2+)</name>
        <dbReference type="ChEBI" id="CHEBI:29105"/>
    </cofactor>
</comment>
<reference evidence="11 12" key="1">
    <citation type="submission" date="2018-10" db="EMBL/GenBank/DDBJ databases">
        <authorList>
            <person name="Ekblom R."/>
            <person name="Jareborg N."/>
        </authorList>
    </citation>
    <scope>NUCLEOTIDE SEQUENCE [LARGE SCALE GENOMIC DNA]</scope>
    <source>
        <tissue evidence="11">Muscle</tissue>
    </source>
</reference>
<comment type="caution">
    <text evidence="8">Lacks conserved residue(s) required for the propagation of feature annotation.</text>
</comment>
<dbReference type="PROSITE" id="PS00133">
    <property type="entry name" value="CARBOXYPEPT_ZN_2"/>
    <property type="match status" value="1"/>
</dbReference>
<feature type="region of interest" description="Disordered" evidence="9">
    <location>
        <begin position="1"/>
        <end position="23"/>
    </location>
</feature>
<dbReference type="PANTHER" id="PTHR11705">
    <property type="entry name" value="PROTEASE FAMILY M14 CARBOXYPEPTIDASE A,B"/>
    <property type="match status" value="1"/>
</dbReference>
<gene>
    <name evidence="11" type="ORF">BN2614_LOCUS1</name>
</gene>
<dbReference type="GO" id="GO:0008270">
    <property type="term" value="F:zinc ion binding"/>
    <property type="evidence" value="ECO:0007669"/>
    <property type="project" value="InterPro"/>
</dbReference>
<keyword evidence="5" id="KW-0479">Metal-binding</keyword>
<sequence length="99" mass="10491">LSGNGSNNNPCSETYRGPSPQSEPEVAAIVDFITTHGNVKALISIHSYSQMLMYPYGHSLEPVPNQEELMWPVGSLWTGPTTVASSTPSPLSSGTRGAT</sequence>
<keyword evidence="12" id="KW-1185">Reference proteome</keyword>
<evidence type="ECO:0000256" key="5">
    <source>
        <dbReference type="ARBA" id="ARBA00022723"/>
    </source>
</evidence>
<dbReference type="Pfam" id="PF00246">
    <property type="entry name" value="Peptidase_M14"/>
    <property type="match status" value="1"/>
</dbReference>
<evidence type="ECO:0000313" key="11">
    <source>
        <dbReference type="EMBL" id="VCW98976.1"/>
    </source>
</evidence>
<keyword evidence="4" id="KW-0645">Protease</keyword>
<comment type="caution">
    <text evidence="11">The sequence shown here is derived from an EMBL/GenBank/DDBJ whole genome shotgun (WGS) entry which is preliminary data.</text>
</comment>
<feature type="compositionally biased region" description="Polar residues" evidence="9">
    <location>
        <begin position="1"/>
        <end position="12"/>
    </location>
</feature>
<evidence type="ECO:0000259" key="10">
    <source>
        <dbReference type="PROSITE" id="PS52035"/>
    </source>
</evidence>
<dbReference type="PROSITE" id="PS52035">
    <property type="entry name" value="PEPTIDASE_M14"/>
    <property type="match status" value="1"/>
</dbReference>
<dbReference type="GO" id="GO:0005615">
    <property type="term" value="C:extracellular space"/>
    <property type="evidence" value="ECO:0007669"/>
    <property type="project" value="TreeGrafter"/>
</dbReference>
<comment type="similarity">
    <text evidence="2 8">Belongs to the peptidase M14 family.</text>
</comment>
<keyword evidence="6" id="KW-0862">Zinc</keyword>
<evidence type="ECO:0000256" key="9">
    <source>
        <dbReference type="SAM" id="MobiDB-lite"/>
    </source>
</evidence>
<dbReference type="InterPro" id="IPR057247">
    <property type="entry name" value="CARBOXYPEPT_ZN_2"/>
</dbReference>
<keyword evidence="3" id="KW-0121">Carboxypeptidase</keyword>
<evidence type="ECO:0000256" key="6">
    <source>
        <dbReference type="ARBA" id="ARBA00022833"/>
    </source>
</evidence>
<dbReference type="GO" id="GO:0006508">
    <property type="term" value="P:proteolysis"/>
    <property type="evidence" value="ECO:0007669"/>
    <property type="project" value="UniProtKB-KW"/>
</dbReference>
<evidence type="ECO:0000256" key="3">
    <source>
        <dbReference type="ARBA" id="ARBA00022645"/>
    </source>
</evidence>
<evidence type="ECO:0000256" key="2">
    <source>
        <dbReference type="ARBA" id="ARBA00005988"/>
    </source>
</evidence>
<accession>A0A9X9LXK1</accession>
<dbReference type="GO" id="GO:0004181">
    <property type="term" value="F:metallocarboxypeptidase activity"/>
    <property type="evidence" value="ECO:0007669"/>
    <property type="project" value="InterPro"/>
</dbReference>
<dbReference type="PANTHER" id="PTHR11705:SF16">
    <property type="entry name" value="CARBOXYPEPTIDASE A5"/>
    <property type="match status" value="1"/>
</dbReference>
<dbReference type="Gene3D" id="3.40.630.10">
    <property type="entry name" value="Zn peptidases"/>
    <property type="match status" value="1"/>
</dbReference>
<feature type="non-terminal residue" evidence="11">
    <location>
        <position position="99"/>
    </location>
</feature>
<dbReference type="SUPFAM" id="SSF53187">
    <property type="entry name" value="Zn-dependent exopeptidases"/>
    <property type="match status" value="1"/>
</dbReference>
<dbReference type="InterPro" id="IPR000834">
    <property type="entry name" value="Peptidase_M14"/>
</dbReference>